<sequence length="305" mass="35057">MIDCHCDALWKIWEKQYDFYNHPLLDVNYCKWMKSDVNVQCFAIFIPATVPVESKFAVAIQMVDIFFEQIIKPYQNIKWIQTKTDIENLKDNEKGAMLTLEGLDCIGNDLFKLRILIQLGVRMIGLSWNNANLMVDGIKENRGAGLTNLGKEVIKLANKHHIWIDLAHCSTNGFEEAIDLVDYPIVSHANARQICNNIRNLTNEQIKRIIYKKGLIGITFVKEFVIDKETATIDDLIAHIQHLINLGAMNNIVIGSDFDGADYFVQDLTSIHHISNLKKKLNQHYPENMTKKIYSQNFLEKFPSS</sequence>
<accession>A0ABV8VV82</accession>
<dbReference type="PANTHER" id="PTHR10443:SF12">
    <property type="entry name" value="DIPEPTIDASE"/>
    <property type="match status" value="1"/>
</dbReference>
<comment type="caution">
    <text evidence="1">The sequence shown here is derived from an EMBL/GenBank/DDBJ whole genome shotgun (WGS) entry which is preliminary data.</text>
</comment>
<protein>
    <submittedName>
        <fullName evidence="1">Dipeptidase</fullName>
    </submittedName>
</protein>
<dbReference type="InterPro" id="IPR032466">
    <property type="entry name" value="Metal_Hydrolase"/>
</dbReference>
<evidence type="ECO:0000313" key="1">
    <source>
        <dbReference type="EMBL" id="MFC4387470.1"/>
    </source>
</evidence>
<dbReference type="Proteomes" id="UP001595880">
    <property type="component" value="Unassembled WGS sequence"/>
</dbReference>
<dbReference type="RefSeq" id="WP_390197356.1">
    <property type="nucleotide sequence ID" value="NZ_JBHSDV010000001.1"/>
</dbReference>
<dbReference type="Gene3D" id="3.20.20.140">
    <property type="entry name" value="Metal-dependent hydrolases"/>
    <property type="match status" value="1"/>
</dbReference>
<dbReference type="SUPFAM" id="SSF51556">
    <property type="entry name" value="Metallo-dependent hydrolases"/>
    <property type="match status" value="1"/>
</dbReference>
<dbReference type="EMBL" id="JBHSDV010000001">
    <property type="protein sequence ID" value="MFC4387470.1"/>
    <property type="molecule type" value="Genomic_DNA"/>
</dbReference>
<keyword evidence="2" id="KW-1185">Reference proteome</keyword>
<dbReference type="PROSITE" id="PS51365">
    <property type="entry name" value="RENAL_DIPEPTIDASE_2"/>
    <property type="match status" value="1"/>
</dbReference>
<name>A0ABV8VV82_9BACI</name>
<dbReference type="Pfam" id="PF01244">
    <property type="entry name" value="Peptidase_M19"/>
    <property type="match status" value="1"/>
</dbReference>
<proteinExistence type="predicted"/>
<reference evidence="2" key="1">
    <citation type="journal article" date="2019" name="Int. J. Syst. Evol. Microbiol.">
        <title>The Global Catalogue of Microorganisms (GCM) 10K type strain sequencing project: providing services to taxonomists for standard genome sequencing and annotation.</title>
        <authorList>
            <consortium name="The Broad Institute Genomics Platform"/>
            <consortium name="The Broad Institute Genome Sequencing Center for Infectious Disease"/>
            <person name="Wu L."/>
            <person name="Ma J."/>
        </authorList>
    </citation>
    <scope>NUCLEOTIDE SEQUENCE [LARGE SCALE GENOMIC DNA]</scope>
    <source>
        <strain evidence="2">KACC 14058</strain>
    </source>
</reference>
<gene>
    <name evidence="1" type="ORF">ACFOZ1_06545</name>
</gene>
<dbReference type="InterPro" id="IPR008257">
    <property type="entry name" value="Pept_M19"/>
</dbReference>
<dbReference type="PANTHER" id="PTHR10443">
    <property type="entry name" value="MICROSOMAL DIPEPTIDASE"/>
    <property type="match status" value="1"/>
</dbReference>
<evidence type="ECO:0000313" key="2">
    <source>
        <dbReference type="Proteomes" id="UP001595880"/>
    </source>
</evidence>
<organism evidence="1 2">
    <name type="scientific">Gracilibacillus marinus</name>
    <dbReference type="NCBI Taxonomy" id="630535"/>
    <lineage>
        <taxon>Bacteria</taxon>
        <taxon>Bacillati</taxon>
        <taxon>Bacillota</taxon>
        <taxon>Bacilli</taxon>
        <taxon>Bacillales</taxon>
        <taxon>Bacillaceae</taxon>
        <taxon>Gracilibacillus</taxon>
    </lineage>
</organism>